<dbReference type="AlphaFoldDB" id="F0EMN8"/>
<dbReference type="Proteomes" id="UP000004835">
    <property type="component" value="Unassembled WGS sequence"/>
</dbReference>
<dbReference type="EMBL" id="AEWT01000026">
    <property type="protein sequence ID" value="EGC68768.1"/>
    <property type="molecule type" value="Genomic_DNA"/>
</dbReference>
<comment type="caution">
    <text evidence="1">The sequence shown here is derived from an EMBL/GenBank/DDBJ whole genome shotgun (WGS) entry which is preliminary data.</text>
</comment>
<reference evidence="1 2" key="1">
    <citation type="submission" date="2011-01" db="EMBL/GenBank/DDBJ databases">
        <authorList>
            <person name="Muzny D."/>
            <person name="Qin X."/>
            <person name="Deng J."/>
            <person name="Jiang H."/>
            <person name="Liu Y."/>
            <person name="Qu J."/>
            <person name="Song X.-Z."/>
            <person name="Zhang L."/>
            <person name="Thornton R."/>
            <person name="Coyle M."/>
            <person name="Francisco L."/>
            <person name="Jackson L."/>
            <person name="Javaid M."/>
            <person name="Korchina V."/>
            <person name="Kovar C."/>
            <person name="Mata R."/>
            <person name="Mathew T."/>
            <person name="Ngo R."/>
            <person name="Nguyen L."/>
            <person name="Nguyen N."/>
            <person name="Okwuonu G."/>
            <person name="Ongeri F."/>
            <person name="Pham C."/>
            <person name="Simmons D."/>
            <person name="Wilczek-Boney K."/>
            <person name="Hale W."/>
            <person name="Jakkamsetti A."/>
            <person name="Pham P."/>
            <person name="Ruth R."/>
            <person name="San Lucas F."/>
            <person name="Warren J."/>
            <person name="Zhang J."/>
            <person name="Zhao Z."/>
            <person name="Zhou C."/>
            <person name="Zhu D."/>
            <person name="Lee S."/>
            <person name="Bess C."/>
            <person name="Blankenburg K."/>
            <person name="Forbes L."/>
            <person name="Fu Q."/>
            <person name="Gubbala S."/>
            <person name="Hirani K."/>
            <person name="Jayaseelan J.C."/>
            <person name="Lara F."/>
            <person name="Munidasa M."/>
            <person name="Palculict T."/>
            <person name="Patil S."/>
            <person name="Pu L.-L."/>
            <person name="Saada N."/>
            <person name="Tang L."/>
            <person name="Weissenberger G."/>
            <person name="Zhu Y."/>
            <person name="Hemphill L."/>
            <person name="Shang Y."/>
            <person name="Youmans B."/>
            <person name="Ayvaz T."/>
            <person name="Ross M."/>
            <person name="Santibanez J."/>
            <person name="Aqrawi P."/>
            <person name="Gross S."/>
            <person name="Joshi V."/>
            <person name="Fowler G."/>
            <person name="Nazareth L."/>
            <person name="Reid J."/>
            <person name="Worley K."/>
            <person name="Petrosino J."/>
            <person name="Highlander S."/>
            <person name="Gibbs R."/>
        </authorList>
    </citation>
    <scope>NUCLEOTIDE SEQUENCE [LARGE SCALE GENOMIC DNA]</scope>
    <source>
        <strain evidence="1 2">ATCC 12755</strain>
    </source>
</reference>
<organism evidence="1 2">
    <name type="scientific">Enterococcus casseliflavus ATCC 12755</name>
    <dbReference type="NCBI Taxonomy" id="888066"/>
    <lineage>
        <taxon>Bacteria</taxon>
        <taxon>Bacillati</taxon>
        <taxon>Bacillota</taxon>
        <taxon>Bacilli</taxon>
        <taxon>Lactobacillales</taxon>
        <taxon>Enterococcaceae</taxon>
        <taxon>Enterococcus</taxon>
    </lineage>
</organism>
<accession>F0EMN8</accession>
<evidence type="ECO:0000313" key="1">
    <source>
        <dbReference type="EMBL" id="EGC68768.1"/>
    </source>
</evidence>
<sequence length="125" mass="14286">MFMPIKINDLILPKEKLEKEYRLVNVARWQKDGEALGWSYECVLSKLRYEKINVKVASEHPVLTKEDLEADSEQFVSFENLIVSPWGRANGQFVNYGLSATPDSAKLMNQKSNNITNNQVNKPAN</sequence>
<gene>
    <name evidence="1" type="ORF">HMPREF9087_2757</name>
</gene>
<dbReference type="HOGENOM" id="CLU_2179765_0_0_9"/>
<protein>
    <submittedName>
        <fullName evidence="1">Uncharacterized protein</fullName>
    </submittedName>
</protein>
<name>F0EMN8_ENTCA</name>
<evidence type="ECO:0000313" key="2">
    <source>
        <dbReference type="Proteomes" id="UP000004835"/>
    </source>
</evidence>
<proteinExistence type="predicted"/>